<feature type="compositionally biased region" description="Basic and acidic residues" evidence="2">
    <location>
        <begin position="110"/>
        <end position="119"/>
    </location>
</feature>
<feature type="coiled-coil region" evidence="1">
    <location>
        <begin position="346"/>
        <end position="380"/>
    </location>
</feature>
<feature type="compositionally biased region" description="Polar residues" evidence="2">
    <location>
        <begin position="181"/>
        <end position="197"/>
    </location>
</feature>
<name>A0A9P7HCK8_9HYPO</name>
<protein>
    <submittedName>
        <fullName evidence="3">Uncharacterized protein</fullName>
    </submittedName>
</protein>
<accession>A0A9P7HCK8</accession>
<dbReference type="EMBL" id="JAGPUO010000004">
    <property type="protein sequence ID" value="KAG5663115.1"/>
    <property type="molecule type" value="Genomic_DNA"/>
</dbReference>
<keyword evidence="1" id="KW-0175">Coiled coil</keyword>
<feature type="region of interest" description="Disordered" evidence="2">
    <location>
        <begin position="84"/>
        <end position="123"/>
    </location>
</feature>
<feature type="region of interest" description="Disordered" evidence="2">
    <location>
        <begin position="181"/>
        <end position="219"/>
    </location>
</feature>
<proteinExistence type="predicted"/>
<evidence type="ECO:0000313" key="4">
    <source>
        <dbReference type="Proteomes" id="UP000782241"/>
    </source>
</evidence>
<keyword evidence="4" id="KW-1185">Reference proteome</keyword>
<gene>
    <name evidence="3" type="ORF">KAF25_001051</name>
</gene>
<sequence length="396" mass="45221">MRDPPLRHKGIGWKACLFNKFLAFDKDFSRQQEIPTSGTIRSIRLDLEIRKMEIGKPEPESEHKEQHVHSFSYKIFAFSQGVNDSDEDTETGAGYSSEASTQMSLRRPKLVRENHRDEQETLMTPVRGRGYRLHNNYVDDSKVLQGPRNLYPSPDFDQSVFSPGSVASPGASKVFSPISAASTPDSVYSTTGFDSPLSSFRGSSRRMRSEESPTRHGECDDISFLTREMARMMKLCEDSSSSKDDLIDGEAVCNKNNIIGEGDEESNDESDDRKHQEWFETSVEKALRVTKVWQEFSKLKPYEDSGELNRKWWDLASGYQNELGGPYSANMEWLTVWNQKLTRMGKDSIKERKEALLGRLKDAEESTKWAERQLRKAEEEEDSIRRGLSELKIGNT</sequence>
<evidence type="ECO:0000313" key="3">
    <source>
        <dbReference type="EMBL" id="KAG5663115.1"/>
    </source>
</evidence>
<feature type="compositionally biased region" description="Basic and acidic residues" evidence="2">
    <location>
        <begin position="207"/>
        <end position="219"/>
    </location>
</feature>
<evidence type="ECO:0000256" key="2">
    <source>
        <dbReference type="SAM" id="MobiDB-lite"/>
    </source>
</evidence>
<organism evidence="3 4">
    <name type="scientific">Fusarium avenaceum</name>
    <dbReference type="NCBI Taxonomy" id="40199"/>
    <lineage>
        <taxon>Eukaryota</taxon>
        <taxon>Fungi</taxon>
        <taxon>Dikarya</taxon>
        <taxon>Ascomycota</taxon>
        <taxon>Pezizomycotina</taxon>
        <taxon>Sordariomycetes</taxon>
        <taxon>Hypocreomycetidae</taxon>
        <taxon>Hypocreales</taxon>
        <taxon>Nectriaceae</taxon>
        <taxon>Fusarium</taxon>
        <taxon>Fusarium tricinctum species complex</taxon>
    </lineage>
</organism>
<comment type="caution">
    <text evidence="3">The sequence shown here is derived from an EMBL/GenBank/DDBJ whole genome shotgun (WGS) entry which is preliminary data.</text>
</comment>
<dbReference type="Proteomes" id="UP000782241">
    <property type="component" value="Unassembled WGS sequence"/>
</dbReference>
<reference evidence="3" key="1">
    <citation type="submission" date="2021-04" db="EMBL/GenBank/DDBJ databases">
        <title>Draft genome of Fusarium avenaceum strain F156N33, isolated from an atmospheric sample in Virginia.</title>
        <authorList>
            <person name="Yang S."/>
            <person name="Vinatzer B.A."/>
            <person name="Coleman J."/>
        </authorList>
    </citation>
    <scope>NUCLEOTIDE SEQUENCE</scope>
    <source>
        <strain evidence="3">F156N33</strain>
    </source>
</reference>
<evidence type="ECO:0000256" key="1">
    <source>
        <dbReference type="SAM" id="Coils"/>
    </source>
</evidence>
<dbReference type="AlphaFoldDB" id="A0A9P7HCK8"/>